<protein>
    <submittedName>
        <fullName evidence="2">YfhO family protein</fullName>
    </submittedName>
</protein>
<keyword evidence="1" id="KW-0812">Transmembrane</keyword>
<feature type="transmembrane region" description="Helical" evidence="1">
    <location>
        <begin position="447"/>
        <end position="467"/>
    </location>
</feature>
<feature type="transmembrane region" description="Helical" evidence="1">
    <location>
        <begin position="513"/>
        <end position="531"/>
    </location>
</feature>
<dbReference type="InterPro" id="IPR018580">
    <property type="entry name" value="Uncharacterised_YfhO"/>
</dbReference>
<dbReference type="EMBL" id="JAQGEF010000001">
    <property type="protein sequence ID" value="MDA3613379.1"/>
    <property type="molecule type" value="Genomic_DNA"/>
</dbReference>
<evidence type="ECO:0000313" key="2">
    <source>
        <dbReference type="EMBL" id="MDA3613379.1"/>
    </source>
</evidence>
<feature type="transmembrane region" description="Helical" evidence="1">
    <location>
        <begin position="414"/>
        <end position="435"/>
    </location>
</feature>
<feature type="transmembrane region" description="Helical" evidence="1">
    <location>
        <begin position="121"/>
        <end position="143"/>
    </location>
</feature>
<feature type="transmembrane region" description="Helical" evidence="1">
    <location>
        <begin position="170"/>
        <end position="186"/>
    </location>
</feature>
<dbReference type="Pfam" id="PF09586">
    <property type="entry name" value="YfhO"/>
    <property type="match status" value="1"/>
</dbReference>
<keyword evidence="3" id="KW-1185">Reference proteome</keyword>
<feature type="transmembrane region" description="Helical" evidence="1">
    <location>
        <begin position="374"/>
        <end position="394"/>
    </location>
</feature>
<dbReference type="Proteomes" id="UP001210231">
    <property type="component" value="Unassembled WGS sequence"/>
</dbReference>
<keyword evidence="1" id="KW-0472">Membrane</keyword>
<name>A0ABT4UFM1_9BACT</name>
<feature type="transmembrane region" description="Helical" evidence="1">
    <location>
        <begin position="192"/>
        <end position="209"/>
    </location>
</feature>
<dbReference type="PANTHER" id="PTHR38454:SF1">
    <property type="entry name" value="INTEGRAL MEMBRANE PROTEIN"/>
    <property type="match status" value="1"/>
</dbReference>
<accession>A0ABT4UFM1</accession>
<sequence>MKLDFKKLLPHLIAIGIFLIVALVYCKPALEGLSLEQHDTIQWKGMAKDPEDFKASHGYYPLWTKSMFGGMPTYNIAFQSNAHVPYLVDRFISFGLPQPINYFFLACICFYFLAQVMRINPWISILAALGFAYCSYDPIIISVGHHTKMISMALMPALLAGVILIYEKKYWIGGALTALFTGALVVHNHLQIVYYAIIIIFFITLTYAIRWIKQKDFKTLITAGLVAAVMAGLGALSCAVQLFTTKDYAKESMRGGRADLGDDKTSTTAKKGGLDIDYAFAWSYGIPETFTLLVPNVNGGISRGLGEESKFYETLVGKVQSRELDQQLAQQVGQMGSEYWGPQTLGTSGPVYLGAIVCLLFILGTVIADNKHKWWIIISCVLAIMMAWGSNFMAFNKFLFEHLPMYKNFRVPTLTLVIPQLLFPLLGALGLQQLLFGNLTDEQKLKAVKLTAIVTGVIVALIGVYYFSATFMSSRDAEIIKNVQQDNPSLARTIKDVLAAAAEDRQGLFKADFIRTIFLLIVGLGILFAFTRKMLKPVAAVIVLMVVSTGDLLAVGTRYLNEEKYAEATNVEPQESVMVSNPPMYKVLKSIEADKDPHYRVLNNAMGSVYDDALTSAFVRSIGGYHPAKISIYEDLRDNITRKFNMNVLNMLDTRYVIVPTQQGPQVQRNPDAFGPAWLVKNITFVPDAKTEMASIDSSNLLETAFVQESFKKDIKELPQFDSAAYIKLKTYDNELITYDINAPTPQFAVLSEVYYASGWNAYADGNKIPIVKTDYALRGIAIPKGTKELKLTFEPESYKKGFAISATMNYVLVLLVIAGLAIEIITRRKKQLKNKS</sequence>
<feature type="transmembrane region" description="Helical" evidence="1">
    <location>
        <begin position="91"/>
        <end position="114"/>
    </location>
</feature>
<feature type="transmembrane region" description="Helical" evidence="1">
    <location>
        <begin position="803"/>
        <end position="826"/>
    </location>
</feature>
<feature type="transmembrane region" description="Helical" evidence="1">
    <location>
        <begin position="12"/>
        <end position="30"/>
    </location>
</feature>
<feature type="transmembrane region" description="Helical" evidence="1">
    <location>
        <begin position="349"/>
        <end position="367"/>
    </location>
</feature>
<feature type="transmembrane region" description="Helical" evidence="1">
    <location>
        <begin position="149"/>
        <end position="165"/>
    </location>
</feature>
<organism evidence="2 3">
    <name type="scientific">Polluticaenibacter yanchengensis</name>
    <dbReference type="NCBI Taxonomy" id="3014562"/>
    <lineage>
        <taxon>Bacteria</taxon>
        <taxon>Pseudomonadati</taxon>
        <taxon>Bacteroidota</taxon>
        <taxon>Chitinophagia</taxon>
        <taxon>Chitinophagales</taxon>
        <taxon>Chitinophagaceae</taxon>
        <taxon>Polluticaenibacter</taxon>
    </lineage>
</organism>
<comment type="caution">
    <text evidence="2">The sequence shown here is derived from an EMBL/GenBank/DDBJ whole genome shotgun (WGS) entry which is preliminary data.</text>
</comment>
<reference evidence="2 3" key="1">
    <citation type="submission" date="2022-12" db="EMBL/GenBank/DDBJ databases">
        <title>Chitinophagaceae gen. sp. nov., a new member of the family Chitinophagaceae, isolated from soil in a chemical factory.</title>
        <authorList>
            <person name="Ke Z."/>
        </authorList>
    </citation>
    <scope>NUCLEOTIDE SEQUENCE [LARGE SCALE GENOMIC DNA]</scope>
    <source>
        <strain evidence="2 3">LY-5</strain>
    </source>
</reference>
<feature type="transmembrane region" description="Helical" evidence="1">
    <location>
        <begin position="221"/>
        <end position="243"/>
    </location>
</feature>
<keyword evidence="1" id="KW-1133">Transmembrane helix</keyword>
<dbReference type="RefSeq" id="WP_407029710.1">
    <property type="nucleotide sequence ID" value="NZ_JAQGEF010000001.1"/>
</dbReference>
<evidence type="ECO:0000313" key="3">
    <source>
        <dbReference type="Proteomes" id="UP001210231"/>
    </source>
</evidence>
<dbReference type="PANTHER" id="PTHR38454">
    <property type="entry name" value="INTEGRAL MEMBRANE PROTEIN-RELATED"/>
    <property type="match status" value="1"/>
</dbReference>
<feature type="transmembrane region" description="Helical" evidence="1">
    <location>
        <begin position="538"/>
        <end position="560"/>
    </location>
</feature>
<proteinExistence type="predicted"/>
<gene>
    <name evidence="2" type="ORF">O3P16_01055</name>
</gene>
<evidence type="ECO:0000256" key="1">
    <source>
        <dbReference type="SAM" id="Phobius"/>
    </source>
</evidence>